<evidence type="ECO:0000256" key="5">
    <source>
        <dbReference type="ARBA" id="ARBA00022777"/>
    </source>
</evidence>
<dbReference type="PANTHER" id="PTHR43095">
    <property type="entry name" value="SUGAR KINASE"/>
    <property type="match status" value="1"/>
</dbReference>
<dbReference type="PIRSF" id="PIRSF000538">
    <property type="entry name" value="GlpK"/>
    <property type="match status" value="1"/>
</dbReference>
<keyword evidence="7 8" id="KW-0119">Carbohydrate metabolism</keyword>
<evidence type="ECO:0000313" key="14">
    <source>
        <dbReference type="Proteomes" id="UP000824072"/>
    </source>
</evidence>
<evidence type="ECO:0000256" key="9">
    <source>
        <dbReference type="RuleBase" id="RU003733"/>
    </source>
</evidence>
<organism evidence="13 14">
    <name type="scientific">Candidatus Pullichristensenella excrementigallinarum</name>
    <dbReference type="NCBI Taxonomy" id="2840907"/>
    <lineage>
        <taxon>Bacteria</taxon>
        <taxon>Bacillati</taxon>
        <taxon>Bacillota</taxon>
        <taxon>Clostridia</taxon>
        <taxon>Candidatus Pullichristensenella</taxon>
    </lineage>
</organism>
<keyword evidence="6 8" id="KW-0067">ATP-binding</keyword>
<accession>A0A9D1IBH6</accession>
<evidence type="ECO:0000313" key="13">
    <source>
        <dbReference type="EMBL" id="HIU33127.1"/>
    </source>
</evidence>
<dbReference type="SUPFAM" id="SSF53067">
    <property type="entry name" value="Actin-like ATPase domain"/>
    <property type="match status" value="2"/>
</dbReference>
<dbReference type="InterPro" id="IPR043129">
    <property type="entry name" value="ATPase_NBD"/>
</dbReference>
<evidence type="ECO:0000259" key="12">
    <source>
        <dbReference type="Pfam" id="PF02782"/>
    </source>
</evidence>
<comment type="catalytic activity">
    <reaction evidence="8 10">
        <text>D-xylulose + ATP = D-xylulose 5-phosphate + ADP + H(+)</text>
        <dbReference type="Rhea" id="RHEA:10964"/>
        <dbReference type="ChEBI" id="CHEBI:15378"/>
        <dbReference type="ChEBI" id="CHEBI:17140"/>
        <dbReference type="ChEBI" id="CHEBI:30616"/>
        <dbReference type="ChEBI" id="CHEBI:57737"/>
        <dbReference type="ChEBI" id="CHEBI:456216"/>
        <dbReference type="EC" id="2.7.1.17"/>
    </reaction>
</comment>
<keyword evidence="4 8" id="KW-0547">Nucleotide-binding</keyword>
<evidence type="ECO:0000256" key="1">
    <source>
        <dbReference type="ARBA" id="ARBA00009156"/>
    </source>
</evidence>
<evidence type="ECO:0000256" key="6">
    <source>
        <dbReference type="ARBA" id="ARBA00022840"/>
    </source>
</evidence>
<dbReference type="Pfam" id="PF00370">
    <property type="entry name" value="FGGY_N"/>
    <property type="match status" value="1"/>
</dbReference>
<dbReference type="Proteomes" id="UP000824072">
    <property type="component" value="Unassembled WGS sequence"/>
</dbReference>
<name>A0A9D1IBH6_9FIRM</name>
<dbReference type="GO" id="GO:0005998">
    <property type="term" value="P:xylulose catabolic process"/>
    <property type="evidence" value="ECO:0007669"/>
    <property type="project" value="UniProtKB-UniRule"/>
</dbReference>
<dbReference type="AlphaFoldDB" id="A0A9D1IBH6"/>
<protein>
    <recommendedName>
        <fullName evidence="8 10">Xylulose kinase</fullName>
        <shortName evidence="8 10">Xylulokinase</shortName>
        <ecNumber evidence="8 10">2.7.1.17</ecNumber>
    </recommendedName>
</protein>
<comment type="function">
    <text evidence="8">Catalyzes the phosphorylation of D-xylulose to D-xylulose 5-phosphate.</text>
</comment>
<dbReference type="PROSITE" id="PS00445">
    <property type="entry name" value="FGGY_KINASES_2"/>
    <property type="match status" value="1"/>
</dbReference>
<evidence type="ECO:0000256" key="7">
    <source>
        <dbReference type="ARBA" id="ARBA00023277"/>
    </source>
</evidence>
<keyword evidence="5 8" id="KW-0418">Kinase</keyword>
<gene>
    <name evidence="8 10 13" type="primary">xylB</name>
    <name evidence="13" type="ORF">IAB02_01060</name>
</gene>
<dbReference type="EMBL" id="DVMU01000025">
    <property type="protein sequence ID" value="HIU33127.1"/>
    <property type="molecule type" value="Genomic_DNA"/>
</dbReference>
<dbReference type="GO" id="GO:0005524">
    <property type="term" value="F:ATP binding"/>
    <property type="evidence" value="ECO:0007669"/>
    <property type="project" value="UniProtKB-UniRule"/>
</dbReference>
<reference evidence="13" key="2">
    <citation type="journal article" date="2021" name="PeerJ">
        <title>Extensive microbial diversity within the chicken gut microbiome revealed by metagenomics and culture.</title>
        <authorList>
            <person name="Gilroy R."/>
            <person name="Ravi A."/>
            <person name="Getino M."/>
            <person name="Pursley I."/>
            <person name="Horton D.L."/>
            <person name="Alikhan N.F."/>
            <person name="Baker D."/>
            <person name="Gharbi K."/>
            <person name="Hall N."/>
            <person name="Watson M."/>
            <person name="Adriaenssens E.M."/>
            <person name="Foster-Nyarko E."/>
            <person name="Jarju S."/>
            <person name="Secka A."/>
            <person name="Antonio M."/>
            <person name="Oren A."/>
            <person name="Chaudhuri R.R."/>
            <person name="La Ragione R."/>
            <person name="Hildebrand F."/>
            <person name="Pallen M.J."/>
        </authorList>
    </citation>
    <scope>NUCLEOTIDE SEQUENCE</scope>
    <source>
        <strain evidence="13">ChiHcec3-11533</strain>
    </source>
</reference>
<dbReference type="Gene3D" id="3.30.420.40">
    <property type="match status" value="2"/>
</dbReference>
<feature type="binding site" evidence="8">
    <location>
        <begin position="81"/>
        <end position="82"/>
    </location>
    <ligand>
        <name>substrate</name>
    </ligand>
</feature>
<dbReference type="InterPro" id="IPR000577">
    <property type="entry name" value="Carb_kinase_FGGY"/>
</dbReference>
<dbReference type="HAMAP" id="MF_02220">
    <property type="entry name" value="XylB"/>
    <property type="match status" value="1"/>
</dbReference>
<dbReference type="EC" id="2.7.1.17" evidence="8 10"/>
<dbReference type="GO" id="GO:0004856">
    <property type="term" value="F:D-xylulokinase activity"/>
    <property type="evidence" value="ECO:0007669"/>
    <property type="project" value="UniProtKB-UniRule"/>
</dbReference>
<evidence type="ECO:0000256" key="4">
    <source>
        <dbReference type="ARBA" id="ARBA00022741"/>
    </source>
</evidence>
<dbReference type="InterPro" id="IPR050406">
    <property type="entry name" value="FGGY_Carb_Kinase"/>
</dbReference>
<dbReference type="GO" id="GO:0042732">
    <property type="term" value="P:D-xylose metabolic process"/>
    <property type="evidence" value="ECO:0007669"/>
    <property type="project" value="UniProtKB-KW"/>
</dbReference>
<feature type="domain" description="Carbohydrate kinase FGGY N-terminal" evidence="11">
    <location>
        <begin position="3"/>
        <end position="248"/>
    </location>
</feature>
<evidence type="ECO:0000259" key="11">
    <source>
        <dbReference type="Pfam" id="PF00370"/>
    </source>
</evidence>
<feature type="active site" description="Proton acceptor" evidence="8">
    <location>
        <position position="241"/>
    </location>
</feature>
<proteinExistence type="inferred from homology"/>
<dbReference type="InterPro" id="IPR018483">
    <property type="entry name" value="Carb_kinase_FGGY_CS"/>
</dbReference>
<dbReference type="NCBIfam" id="TIGR01312">
    <property type="entry name" value="XylB"/>
    <property type="match status" value="1"/>
</dbReference>
<keyword evidence="2 8" id="KW-0859">Xylose metabolism</keyword>
<feature type="domain" description="Carbohydrate kinase FGGY C-terminal" evidence="12">
    <location>
        <begin position="258"/>
        <end position="444"/>
    </location>
</feature>
<feature type="site" description="Important for activity" evidence="8">
    <location>
        <position position="8"/>
    </location>
</feature>
<comment type="caution">
    <text evidence="13">The sequence shown here is derived from an EMBL/GenBank/DDBJ whole genome shotgun (WGS) entry which is preliminary data.</text>
</comment>
<comment type="similarity">
    <text evidence="1 8 9">Belongs to the FGGY kinase family.</text>
</comment>
<evidence type="ECO:0000256" key="10">
    <source>
        <dbReference type="RuleBase" id="RU364073"/>
    </source>
</evidence>
<evidence type="ECO:0000256" key="3">
    <source>
        <dbReference type="ARBA" id="ARBA00022679"/>
    </source>
</evidence>
<evidence type="ECO:0000256" key="8">
    <source>
        <dbReference type="HAMAP-Rule" id="MF_02220"/>
    </source>
</evidence>
<reference evidence="13" key="1">
    <citation type="submission" date="2020-10" db="EMBL/GenBank/DDBJ databases">
        <authorList>
            <person name="Gilroy R."/>
        </authorList>
    </citation>
    <scope>NUCLEOTIDE SEQUENCE</scope>
    <source>
        <strain evidence="13">ChiHcec3-11533</strain>
    </source>
</reference>
<dbReference type="CDD" id="cd07808">
    <property type="entry name" value="ASKHA_NBD_FGGY_EcXK-like"/>
    <property type="match status" value="1"/>
</dbReference>
<evidence type="ECO:0000256" key="2">
    <source>
        <dbReference type="ARBA" id="ARBA00022629"/>
    </source>
</evidence>
<dbReference type="Pfam" id="PF02782">
    <property type="entry name" value="FGGY_C"/>
    <property type="match status" value="1"/>
</dbReference>
<sequence>MAYYMGIDLGTTGLKALIVDVNGKISGSGYREYPLNVPQAGYAEQNPEDWYRAMCLAIGDALASSKIPPREIRCLGFSGQMHGLVALDAQKHILCPAIIHCDGRASREKREILERVGIPRLGEWVQNQVHSGFQALSLLWLRHNRPEIYGRIRHALLPKDYLRFTLTGEIGAEPTDASGTLMYDCKNRRWSEELIRALEIDPAILPDCNHLPHQIAGRLTREAAEATGLSEGMPVAYGGGDQPMQAVGNGLLFPGSASVTLGTSGQVFVPSSEPVYDPLLRTHTFCHAPEKTWYVMGAVLNACLAFNWFLENVLRDRDFAAIDQEAQTVSPGSEGLLFLPYLTGERTPHMNEHARAAFIGLSLAHDRKHMARAVMEGVALCLKDALEVVRELHLPIDRMVVSGGGAKSRVWRQILSDVFEMPLYISRMKEQAGLGAAITAQVAAGEYSSLEEACRAIVRYEPEPVEPNPGNFSAYRSCFDRFRLAYRQNLPLFG</sequence>
<dbReference type="InterPro" id="IPR018484">
    <property type="entry name" value="FGGY_N"/>
</dbReference>
<dbReference type="InterPro" id="IPR006000">
    <property type="entry name" value="Xylulokinase"/>
</dbReference>
<keyword evidence="3 8" id="KW-0808">Transferase</keyword>
<dbReference type="InterPro" id="IPR018485">
    <property type="entry name" value="FGGY_C"/>
</dbReference>
<dbReference type="PANTHER" id="PTHR43095:SF5">
    <property type="entry name" value="XYLULOSE KINASE"/>
    <property type="match status" value="1"/>
</dbReference>